<feature type="domain" description="Oxidoreductase molybdopterin-binding" evidence="2">
    <location>
        <begin position="153"/>
        <end position="197"/>
    </location>
</feature>
<comment type="caution">
    <text evidence="3">The sequence shown here is derived from an EMBL/GenBank/DDBJ whole genome shotgun (WGS) entry which is preliminary data.</text>
</comment>
<evidence type="ECO:0000313" key="3">
    <source>
        <dbReference type="EMBL" id="MXQ14136.1"/>
    </source>
</evidence>
<sequence>MSGWRRPSSLRRRPATRRSLPCSSACLHRPSSLSSHATNDAAAMGPARRGLRRNAMTRQTERSPQEPPIDDQELPEPGGISRRGLLTSVSLAGLGAAVGATLPPILVSNRHFDPVGPSAGGSRIGRCSPALRSQPLDYPGKEKRLVVLGERPQARGNQWTNGGAGCAEWTGVPLSEVLQAAGLKDTANYTAHDGADRDLILDYLATHHPPKAPARAGGQVQEPIRAATGDP</sequence>
<name>A0A7X3SR15_9HYPH</name>
<gene>
    <name evidence="3" type="ORF">GR328_22290</name>
</gene>
<evidence type="ECO:0000259" key="2">
    <source>
        <dbReference type="Pfam" id="PF00174"/>
    </source>
</evidence>
<evidence type="ECO:0000256" key="1">
    <source>
        <dbReference type="SAM" id="MobiDB-lite"/>
    </source>
</evidence>
<feature type="region of interest" description="Disordered" evidence="1">
    <location>
        <begin position="117"/>
        <end position="136"/>
    </location>
</feature>
<reference evidence="3 4" key="2">
    <citation type="submission" date="2020-01" db="EMBL/GenBank/DDBJ databases">
        <title>Microvirga sp. nov., an arsenate reduction bacterium isolated from Tibet hotspring sediments.</title>
        <authorList>
            <person name="Xian W.-D."/>
            <person name="Li W.-J."/>
        </authorList>
    </citation>
    <scope>NUCLEOTIDE SEQUENCE [LARGE SCALE GENOMIC DNA]</scope>
    <source>
        <strain evidence="3 4">KCTC 23863</strain>
    </source>
</reference>
<reference evidence="3 4" key="1">
    <citation type="submission" date="2019-12" db="EMBL/GenBank/DDBJ databases">
        <authorList>
            <person name="Yuan C.-G."/>
        </authorList>
    </citation>
    <scope>NUCLEOTIDE SEQUENCE [LARGE SCALE GENOMIC DNA]</scope>
    <source>
        <strain evidence="3 4">KCTC 23863</strain>
    </source>
</reference>
<dbReference type="OrthoDB" id="9778777at2"/>
<accession>A0A7X3SR15</accession>
<organism evidence="3 4">
    <name type="scientific">Microvirga makkahensis</name>
    <dbReference type="NCBI Taxonomy" id="1128670"/>
    <lineage>
        <taxon>Bacteria</taxon>
        <taxon>Pseudomonadati</taxon>
        <taxon>Pseudomonadota</taxon>
        <taxon>Alphaproteobacteria</taxon>
        <taxon>Hyphomicrobiales</taxon>
        <taxon>Methylobacteriaceae</taxon>
        <taxon>Microvirga</taxon>
    </lineage>
</organism>
<dbReference type="SUPFAM" id="SSF56524">
    <property type="entry name" value="Oxidoreductase molybdopterin-binding domain"/>
    <property type="match status" value="1"/>
</dbReference>
<dbReference type="Pfam" id="PF00174">
    <property type="entry name" value="Oxidored_molyb"/>
    <property type="match status" value="1"/>
</dbReference>
<evidence type="ECO:0000313" key="4">
    <source>
        <dbReference type="Proteomes" id="UP000436483"/>
    </source>
</evidence>
<protein>
    <submittedName>
        <fullName evidence="3">Molybdopterin-dependent oxidoreductase</fullName>
    </submittedName>
</protein>
<dbReference type="InterPro" id="IPR036374">
    <property type="entry name" value="OxRdtase_Mopterin-bd_sf"/>
</dbReference>
<dbReference type="EMBL" id="WURB01000027">
    <property type="protein sequence ID" value="MXQ14136.1"/>
    <property type="molecule type" value="Genomic_DNA"/>
</dbReference>
<feature type="region of interest" description="Disordered" evidence="1">
    <location>
        <begin position="206"/>
        <end position="231"/>
    </location>
</feature>
<dbReference type="Gene3D" id="3.90.420.10">
    <property type="entry name" value="Oxidoreductase, molybdopterin-binding domain"/>
    <property type="match status" value="1"/>
</dbReference>
<dbReference type="AlphaFoldDB" id="A0A7X3SR15"/>
<dbReference type="Proteomes" id="UP000436483">
    <property type="component" value="Unassembled WGS sequence"/>
</dbReference>
<feature type="region of interest" description="Disordered" evidence="1">
    <location>
        <begin position="1"/>
        <end position="81"/>
    </location>
</feature>
<proteinExistence type="predicted"/>
<dbReference type="InterPro" id="IPR000572">
    <property type="entry name" value="OxRdtase_Mopterin-bd_dom"/>
</dbReference>
<keyword evidence="4" id="KW-1185">Reference proteome</keyword>